<reference evidence="7 8" key="1">
    <citation type="submission" date="2017-04" db="EMBL/GenBank/DDBJ databases">
        <title>Comparative genome analysis of Subtercola boreus.</title>
        <authorList>
            <person name="Cho Y.-J."/>
            <person name="Cho A."/>
            <person name="Kim O.-S."/>
            <person name="Lee J.-I."/>
        </authorList>
    </citation>
    <scope>NUCLEOTIDE SEQUENCE [LARGE SCALE GENOMIC DNA]</scope>
    <source>
        <strain evidence="7 8">P27479</strain>
    </source>
</reference>
<evidence type="ECO:0000256" key="2">
    <source>
        <dbReference type="ARBA" id="ARBA00005466"/>
    </source>
</evidence>
<dbReference type="Proteomes" id="UP000256541">
    <property type="component" value="Unassembled WGS sequence"/>
</dbReference>
<dbReference type="InterPro" id="IPR050416">
    <property type="entry name" value="FAD-linked_Oxidoreductase"/>
</dbReference>
<gene>
    <name evidence="7" type="ORF">B7R22_13450</name>
</gene>
<evidence type="ECO:0000259" key="6">
    <source>
        <dbReference type="PROSITE" id="PS51387"/>
    </source>
</evidence>
<evidence type="ECO:0000256" key="5">
    <source>
        <dbReference type="ARBA" id="ARBA00023002"/>
    </source>
</evidence>
<keyword evidence="4" id="KW-0274">FAD</keyword>
<sequence length="474" mass="49102">MSALGQTPAVVIPDLSELPGRVVRPGDDGYDAARRSWNHLFLHRPAAVVYPQSTPDVVAAVDWARNAGVPLRVRGGGHCLEGWSTLDDGLVIDVGHLDSVSIDTDARTATVGAGVSQAAAVAALGAAGFAAPTGTEGSVGLAGATLGGGFGLLTRAFGMACDNLLAVEIVVAAGADAGAGSDGGAGAITVDADHHGELLRALRGAGNGSFGVVTALTYAVHPLSQVSSVRVTWPSPDVLAEVFDVWQRTAPFVDDRLTSQLEITRGSIVLSAVLASGDEQEALRMLEPLLAIDSPDVVTADAPWAETYAGFQIPPGDEPANWKFRSQFVTEPFPPEAIAVIHSFLASAPADGCNYFTNAFGGVVPQSEPRGGSAFAHRDALFYAEPGAGWGIRGGVPASDDPLTPVCRAWVAAFAAALEPYTNGAYPNVPNADAVTWATDYWGPDIARLSAVKRAYDPADAFRFEQSVPLHPFG</sequence>
<dbReference type="PROSITE" id="PS51387">
    <property type="entry name" value="FAD_PCMH"/>
    <property type="match status" value="1"/>
</dbReference>
<dbReference type="InterPro" id="IPR006093">
    <property type="entry name" value="Oxy_OxRdtase_FAD_BS"/>
</dbReference>
<feature type="domain" description="FAD-binding PCMH-type" evidence="6">
    <location>
        <begin position="41"/>
        <end position="223"/>
    </location>
</feature>
<evidence type="ECO:0000256" key="4">
    <source>
        <dbReference type="ARBA" id="ARBA00022827"/>
    </source>
</evidence>
<protein>
    <submittedName>
        <fullName evidence="7">FAD-binding protein</fullName>
    </submittedName>
</protein>
<dbReference type="Gene3D" id="3.30.465.10">
    <property type="match status" value="1"/>
</dbReference>
<dbReference type="InterPro" id="IPR016167">
    <property type="entry name" value="FAD-bd_PCMH_sub1"/>
</dbReference>
<evidence type="ECO:0000313" key="7">
    <source>
        <dbReference type="EMBL" id="RFA13652.1"/>
    </source>
</evidence>
<dbReference type="OrthoDB" id="9775082at2"/>
<dbReference type="GO" id="GO:0071949">
    <property type="term" value="F:FAD binding"/>
    <property type="evidence" value="ECO:0007669"/>
    <property type="project" value="InterPro"/>
</dbReference>
<dbReference type="AlphaFoldDB" id="A0A3E0VUD4"/>
<dbReference type="InterPro" id="IPR016169">
    <property type="entry name" value="FAD-bd_PCMH_sub2"/>
</dbReference>
<keyword evidence="3" id="KW-0285">Flavoprotein</keyword>
<keyword evidence="5" id="KW-0560">Oxidoreductase</keyword>
<dbReference type="EMBL" id="NBXB01000034">
    <property type="protein sequence ID" value="RFA13652.1"/>
    <property type="molecule type" value="Genomic_DNA"/>
</dbReference>
<proteinExistence type="inferred from homology"/>
<dbReference type="PANTHER" id="PTHR42973">
    <property type="entry name" value="BINDING OXIDOREDUCTASE, PUTATIVE (AFU_ORTHOLOGUE AFUA_1G17690)-RELATED"/>
    <property type="match status" value="1"/>
</dbReference>
<comment type="similarity">
    <text evidence="2">Belongs to the oxygen-dependent FAD-linked oxidoreductase family.</text>
</comment>
<dbReference type="Gene3D" id="3.30.43.10">
    <property type="entry name" value="Uridine Diphospho-n-acetylenolpyruvylglucosamine Reductase, domain 2"/>
    <property type="match status" value="1"/>
</dbReference>
<evidence type="ECO:0000313" key="8">
    <source>
        <dbReference type="Proteomes" id="UP000256541"/>
    </source>
</evidence>
<dbReference type="RefSeq" id="WP_116412213.1">
    <property type="nucleotide sequence ID" value="NZ_NBXB01000034.1"/>
</dbReference>
<dbReference type="PANTHER" id="PTHR42973:SF39">
    <property type="entry name" value="FAD-BINDING PCMH-TYPE DOMAIN-CONTAINING PROTEIN"/>
    <property type="match status" value="1"/>
</dbReference>
<dbReference type="Gene3D" id="3.40.462.20">
    <property type="match status" value="1"/>
</dbReference>
<dbReference type="Pfam" id="PF08031">
    <property type="entry name" value="BBE"/>
    <property type="match status" value="1"/>
</dbReference>
<evidence type="ECO:0000256" key="1">
    <source>
        <dbReference type="ARBA" id="ARBA00001974"/>
    </source>
</evidence>
<comment type="cofactor">
    <cofactor evidence="1">
        <name>FAD</name>
        <dbReference type="ChEBI" id="CHEBI:57692"/>
    </cofactor>
</comment>
<dbReference type="Pfam" id="PF01565">
    <property type="entry name" value="FAD_binding_4"/>
    <property type="match status" value="1"/>
</dbReference>
<dbReference type="GO" id="GO:0016491">
    <property type="term" value="F:oxidoreductase activity"/>
    <property type="evidence" value="ECO:0007669"/>
    <property type="project" value="UniProtKB-KW"/>
</dbReference>
<name>A0A3E0VUD4_9MICO</name>
<accession>A0A3E0VUD4</accession>
<dbReference type="InterPro" id="IPR006094">
    <property type="entry name" value="Oxid_FAD_bind_N"/>
</dbReference>
<evidence type="ECO:0000256" key="3">
    <source>
        <dbReference type="ARBA" id="ARBA00022630"/>
    </source>
</evidence>
<dbReference type="InterPro" id="IPR012951">
    <property type="entry name" value="BBE"/>
</dbReference>
<dbReference type="InterPro" id="IPR016166">
    <property type="entry name" value="FAD-bd_PCMH"/>
</dbReference>
<organism evidence="7 8">
    <name type="scientific">Subtercola boreus</name>
    <dbReference type="NCBI Taxonomy" id="120213"/>
    <lineage>
        <taxon>Bacteria</taxon>
        <taxon>Bacillati</taxon>
        <taxon>Actinomycetota</taxon>
        <taxon>Actinomycetes</taxon>
        <taxon>Micrococcales</taxon>
        <taxon>Microbacteriaceae</taxon>
        <taxon>Subtercola</taxon>
    </lineage>
</organism>
<dbReference type="InterPro" id="IPR036318">
    <property type="entry name" value="FAD-bd_PCMH-like_sf"/>
</dbReference>
<dbReference type="PROSITE" id="PS00862">
    <property type="entry name" value="OX2_COVAL_FAD"/>
    <property type="match status" value="1"/>
</dbReference>
<dbReference type="SUPFAM" id="SSF56176">
    <property type="entry name" value="FAD-binding/transporter-associated domain-like"/>
    <property type="match status" value="1"/>
</dbReference>
<comment type="caution">
    <text evidence="7">The sequence shown here is derived from an EMBL/GenBank/DDBJ whole genome shotgun (WGS) entry which is preliminary data.</text>
</comment>